<organism evidence="2 3">
    <name type="scientific">Stentor coeruleus</name>
    <dbReference type="NCBI Taxonomy" id="5963"/>
    <lineage>
        <taxon>Eukaryota</taxon>
        <taxon>Sar</taxon>
        <taxon>Alveolata</taxon>
        <taxon>Ciliophora</taxon>
        <taxon>Postciliodesmatophora</taxon>
        <taxon>Heterotrichea</taxon>
        <taxon>Heterotrichida</taxon>
        <taxon>Stentoridae</taxon>
        <taxon>Stentor</taxon>
    </lineage>
</organism>
<keyword evidence="1" id="KW-0175">Coiled coil</keyword>
<sequence>MHYENKNPEVVALVFLMKAHMKKKNFLMYQISRLKIKKNYSSHLDYRDQKDLFIIRKNLLKKYFEFKPFKIYPNYTTAIFDYLSYVKNHYRKFVNLPEIFQRFAETQVVIENNIKDVKAQRRKYNELSAKLTLLKSIYRKNKRLISKSLQIADDFNLAEKKMVRIHSELYWYSDEIKRLYEAKSKVLQRFGESMKSLAAYKNLTPKQLELQSKLLIKTQLKEKLEKAKNQLEKYFKIFQKEKFKLDEIYNEISIDESTISKDLVSRLDILDFNLKVLRVEREGLKIPERSLSFALPRKNNQSIDDTLPLNNFGFVFS</sequence>
<dbReference type="Proteomes" id="UP000187209">
    <property type="component" value="Unassembled WGS sequence"/>
</dbReference>
<reference evidence="2 3" key="1">
    <citation type="submission" date="2016-11" db="EMBL/GenBank/DDBJ databases">
        <title>The macronuclear genome of Stentor coeruleus: a giant cell with tiny introns.</title>
        <authorList>
            <person name="Slabodnick M."/>
            <person name="Ruby J.G."/>
            <person name="Reiff S.B."/>
            <person name="Swart E.C."/>
            <person name="Gosai S."/>
            <person name="Prabakaran S."/>
            <person name="Witkowska E."/>
            <person name="Larue G.E."/>
            <person name="Fisher S."/>
            <person name="Freeman R.M."/>
            <person name="Gunawardena J."/>
            <person name="Chu W."/>
            <person name="Stover N.A."/>
            <person name="Gregory B.D."/>
            <person name="Nowacki M."/>
            <person name="Derisi J."/>
            <person name="Roy S.W."/>
            <person name="Marshall W.F."/>
            <person name="Sood P."/>
        </authorList>
    </citation>
    <scope>NUCLEOTIDE SEQUENCE [LARGE SCALE GENOMIC DNA]</scope>
    <source>
        <strain evidence="2">WM001</strain>
    </source>
</reference>
<feature type="coiled-coil region" evidence="1">
    <location>
        <begin position="210"/>
        <end position="241"/>
    </location>
</feature>
<protein>
    <submittedName>
        <fullName evidence="2">Uncharacterized protein</fullName>
    </submittedName>
</protein>
<proteinExistence type="predicted"/>
<evidence type="ECO:0000313" key="2">
    <source>
        <dbReference type="EMBL" id="OMJ66101.1"/>
    </source>
</evidence>
<keyword evidence="3" id="KW-1185">Reference proteome</keyword>
<comment type="caution">
    <text evidence="2">The sequence shown here is derived from an EMBL/GenBank/DDBJ whole genome shotgun (WGS) entry which is preliminary data.</text>
</comment>
<evidence type="ECO:0000256" key="1">
    <source>
        <dbReference type="SAM" id="Coils"/>
    </source>
</evidence>
<dbReference type="AlphaFoldDB" id="A0A1R2ANL2"/>
<name>A0A1R2ANL2_9CILI</name>
<dbReference type="EMBL" id="MPUH01001819">
    <property type="protein sequence ID" value="OMJ66101.1"/>
    <property type="molecule type" value="Genomic_DNA"/>
</dbReference>
<gene>
    <name evidence="2" type="ORF">SteCoe_37175</name>
</gene>
<evidence type="ECO:0000313" key="3">
    <source>
        <dbReference type="Proteomes" id="UP000187209"/>
    </source>
</evidence>
<accession>A0A1R2ANL2</accession>